<dbReference type="Proteomes" id="UP000265566">
    <property type="component" value="Chromosome 4"/>
</dbReference>
<comment type="caution">
    <text evidence="1">The sequence shown here is derived from an EMBL/GenBank/DDBJ whole genome shotgun (WGS) entry which is preliminary data.</text>
</comment>
<organism evidence="1 2">
    <name type="scientific">Medicago truncatula</name>
    <name type="common">Barrel medic</name>
    <name type="synonym">Medicago tribuloides</name>
    <dbReference type="NCBI Taxonomy" id="3880"/>
    <lineage>
        <taxon>Eukaryota</taxon>
        <taxon>Viridiplantae</taxon>
        <taxon>Streptophyta</taxon>
        <taxon>Embryophyta</taxon>
        <taxon>Tracheophyta</taxon>
        <taxon>Spermatophyta</taxon>
        <taxon>Magnoliopsida</taxon>
        <taxon>eudicotyledons</taxon>
        <taxon>Gunneridae</taxon>
        <taxon>Pentapetalae</taxon>
        <taxon>rosids</taxon>
        <taxon>fabids</taxon>
        <taxon>Fabales</taxon>
        <taxon>Fabaceae</taxon>
        <taxon>Papilionoideae</taxon>
        <taxon>50 kb inversion clade</taxon>
        <taxon>NPAAA clade</taxon>
        <taxon>Hologalegina</taxon>
        <taxon>IRL clade</taxon>
        <taxon>Trifolieae</taxon>
        <taxon>Medicago</taxon>
    </lineage>
</organism>
<sequence length="43" mass="5046">MDSLPVLVRRALMELYSERQVSSLYELVSLFHHILDFPSLPNE</sequence>
<reference evidence="2" key="1">
    <citation type="journal article" date="2018" name="Nat. Plants">
        <title>Whole-genome landscape of Medicago truncatula symbiotic genes.</title>
        <authorList>
            <person name="Pecrix Y."/>
            <person name="Staton S.E."/>
            <person name="Sallet E."/>
            <person name="Lelandais-Briere C."/>
            <person name="Moreau S."/>
            <person name="Carrere S."/>
            <person name="Blein T."/>
            <person name="Jardinaud M.F."/>
            <person name="Latrasse D."/>
            <person name="Zouine M."/>
            <person name="Zahm M."/>
            <person name="Kreplak J."/>
            <person name="Mayjonade B."/>
            <person name="Satge C."/>
            <person name="Perez M."/>
            <person name="Cauet S."/>
            <person name="Marande W."/>
            <person name="Chantry-Darmon C."/>
            <person name="Lopez-Roques C."/>
            <person name="Bouchez O."/>
            <person name="Berard A."/>
            <person name="Debelle F."/>
            <person name="Munos S."/>
            <person name="Bendahmane A."/>
            <person name="Berges H."/>
            <person name="Niebel A."/>
            <person name="Buitink J."/>
            <person name="Frugier F."/>
            <person name="Benhamed M."/>
            <person name="Crespi M."/>
            <person name="Gouzy J."/>
            <person name="Gamas P."/>
        </authorList>
    </citation>
    <scope>NUCLEOTIDE SEQUENCE [LARGE SCALE GENOMIC DNA]</scope>
    <source>
        <strain evidence="2">cv. Jemalong A17</strain>
    </source>
</reference>
<gene>
    <name evidence="1" type="ORF">MtrunA17_Chr4g0066751</name>
</gene>
<proteinExistence type="predicted"/>
<name>A0A396IHS5_MEDTR</name>
<dbReference type="Gramene" id="rna27013">
    <property type="protein sequence ID" value="RHN64223.1"/>
    <property type="gene ID" value="gene27013"/>
</dbReference>
<protein>
    <submittedName>
        <fullName evidence="1">Uncharacterized protein</fullName>
    </submittedName>
</protein>
<evidence type="ECO:0000313" key="1">
    <source>
        <dbReference type="EMBL" id="RHN64223.1"/>
    </source>
</evidence>
<dbReference type="EMBL" id="PSQE01000004">
    <property type="protein sequence ID" value="RHN64223.1"/>
    <property type="molecule type" value="Genomic_DNA"/>
</dbReference>
<accession>A0A396IHS5</accession>
<evidence type="ECO:0000313" key="2">
    <source>
        <dbReference type="Proteomes" id="UP000265566"/>
    </source>
</evidence>
<dbReference type="AlphaFoldDB" id="A0A396IHS5"/>